<feature type="signal peptide" evidence="1">
    <location>
        <begin position="1"/>
        <end position="20"/>
    </location>
</feature>
<dbReference type="InterPro" id="IPR021860">
    <property type="entry name" value="Peptidase_S12_Pab87-rel_C"/>
</dbReference>
<evidence type="ECO:0000313" key="3">
    <source>
        <dbReference type="EMBL" id="TSJ43937.1"/>
    </source>
</evidence>
<reference evidence="3 4" key="1">
    <citation type="submission" date="2019-07" db="EMBL/GenBank/DDBJ databases">
        <authorList>
            <person name="Huq M.A."/>
        </authorList>
    </citation>
    <scope>NUCLEOTIDE SEQUENCE [LARGE SCALE GENOMIC DNA]</scope>
    <source>
        <strain evidence="3 4">MAH-19</strain>
    </source>
</reference>
<dbReference type="EMBL" id="VLPK01000001">
    <property type="protein sequence ID" value="TSJ43937.1"/>
    <property type="molecule type" value="Genomic_DNA"/>
</dbReference>
<evidence type="ECO:0000313" key="4">
    <source>
        <dbReference type="Proteomes" id="UP000318733"/>
    </source>
</evidence>
<dbReference type="Pfam" id="PF11954">
    <property type="entry name" value="DUF3471"/>
    <property type="match status" value="1"/>
</dbReference>
<feature type="chain" id="PRO_5022102248" evidence="1">
    <location>
        <begin position="21"/>
        <end position="240"/>
    </location>
</feature>
<keyword evidence="4" id="KW-1185">Reference proteome</keyword>
<keyword evidence="1" id="KW-0732">Signal</keyword>
<dbReference type="SUPFAM" id="SSF54427">
    <property type="entry name" value="NTF2-like"/>
    <property type="match status" value="1"/>
</dbReference>
<evidence type="ECO:0000259" key="2">
    <source>
        <dbReference type="Pfam" id="PF11954"/>
    </source>
</evidence>
<accession>A0A556MVK2</accession>
<dbReference type="Gene3D" id="3.10.450.50">
    <property type="match status" value="1"/>
</dbReference>
<dbReference type="OrthoDB" id="802646at2"/>
<organism evidence="3 4">
    <name type="scientific">Mucilaginibacter corticis</name>
    <dbReference type="NCBI Taxonomy" id="2597670"/>
    <lineage>
        <taxon>Bacteria</taxon>
        <taxon>Pseudomonadati</taxon>
        <taxon>Bacteroidota</taxon>
        <taxon>Sphingobacteriia</taxon>
        <taxon>Sphingobacteriales</taxon>
        <taxon>Sphingobacteriaceae</taxon>
        <taxon>Mucilaginibacter</taxon>
    </lineage>
</organism>
<protein>
    <submittedName>
        <fullName evidence="3">DUF3471 domain-containing protein</fullName>
    </submittedName>
</protein>
<sequence>MKKVFFTGMLLILAMFNCMAQADSSARAKQIMKIEQQLMSAMPGNKSPWLKYLDDKWYIVTEDGKGYNKTNFLKTFAPFQDGFSGKIKVIKPVFTFYDKTAIIHFVADERESIYGQDMRTTYAVADTWYFGDNGWKMIASQIFEVPQLPKPVKLNATILKNYVGTYNLSGKKTAVISQKNDSLYVQKNMGKPEALFPETPTVFFRKSDTRGRTLFVKNKKGDVLMLERRNGNDLLWKRTK</sequence>
<evidence type="ECO:0000256" key="1">
    <source>
        <dbReference type="SAM" id="SignalP"/>
    </source>
</evidence>
<comment type="caution">
    <text evidence="3">The sequence shown here is derived from an EMBL/GenBank/DDBJ whole genome shotgun (WGS) entry which is preliminary data.</text>
</comment>
<dbReference type="AlphaFoldDB" id="A0A556MVK2"/>
<feature type="domain" description="Peptidase S12 Pab87-related C-terminal" evidence="2">
    <location>
        <begin position="149"/>
        <end position="224"/>
    </location>
</feature>
<dbReference type="RefSeq" id="WP_144247500.1">
    <property type="nucleotide sequence ID" value="NZ_VLPK01000001.1"/>
</dbReference>
<proteinExistence type="predicted"/>
<dbReference type="Proteomes" id="UP000318733">
    <property type="component" value="Unassembled WGS sequence"/>
</dbReference>
<name>A0A556MVK2_9SPHI</name>
<dbReference type="InterPro" id="IPR032710">
    <property type="entry name" value="NTF2-like_dom_sf"/>
</dbReference>
<gene>
    <name evidence="3" type="ORF">FO440_07075</name>
</gene>